<dbReference type="EC" id="7.1.1.-" evidence="12"/>
<evidence type="ECO:0000313" key="17">
    <source>
        <dbReference type="EMBL" id="GFJ79249.1"/>
    </source>
</evidence>
<name>A0A6V8KAQ3_9ACTN</name>
<comment type="catalytic activity">
    <reaction evidence="11 12">
        <text>a quinone + NADH + 5 H(+)(in) = a quinol + NAD(+) + 4 H(+)(out)</text>
        <dbReference type="Rhea" id="RHEA:57888"/>
        <dbReference type="ChEBI" id="CHEBI:15378"/>
        <dbReference type="ChEBI" id="CHEBI:24646"/>
        <dbReference type="ChEBI" id="CHEBI:57540"/>
        <dbReference type="ChEBI" id="CHEBI:57945"/>
        <dbReference type="ChEBI" id="CHEBI:132124"/>
    </reaction>
</comment>
<dbReference type="GO" id="GO:0016020">
    <property type="term" value="C:membrane"/>
    <property type="evidence" value="ECO:0007669"/>
    <property type="project" value="InterPro"/>
</dbReference>
<comment type="caution">
    <text evidence="17">The sequence shown here is derived from an EMBL/GenBank/DDBJ whole genome shotgun (WGS) entry which is preliminary data.</text>
</comment>
<dbReference type="SUPFAM" id="SSF50692">
    <property type="entry name" value="ADC-like"/>
    <property type="match status" value="1"/>
</dbReference>
<evidence type="ECO:0000256" key="2">
    <source>
        <dbReference type="ARBA" id="ARBA00005404"/>
    </source>
</evidence>
<comment type="function">
    <text evidence="12">NDH-1 shuttles electrons from NADH, via FMN and iron-sulfur (Fe-S) centers, to quinones in the respiratory chain. Couples the redox reaction to proton translocation (for every two electrons transferred, four hydrogen ions are translocated across the cytoplasmic membrane), and thus conserves the redox energy in a proton gradient.</text>
</comment>
<evidence type="ECO:0000313" key="18">
    <source>
        <dbReference type="Proteomes" id="UP000482800"/>
    </source>
</evidence>
<dbReference type="SUPFAM" id="SSF54292">
    <property type="entry name" value="2Fe-2S ferredoxin-like"/>
    <property type="match status" value="1"/>
</dbReference>
<dbReference type="InterPro" id="IPR050123">
    <property type="entry name" value="Prok_molybdopt-oxidoreductase"/>
</dbReference>
<keyword evidence="18" id="KW-1185">Reference proteome</keyword>
<keyword evidence="3 12" id="KW-0004">4Fe-4S</keyword>
<dbReference type="GO" id="GO:0043546">
    <property type="term" value="F:molybdopterin cofactor binding"/>
    <property type="evidence" value="ECO:0007669"/>
    <property type="project" value="InterPro"/>
</dbReference>
<dbReference type="InterPro" id="IPR009010">
    <property type="entry name" value="Asp_de-COase-like_dom_sf"/>
</dbReference>
<dbReference type="Pfam" id="PF22117">
    <property type="entry name" value="Fer4_Nqo3"/>
    <property type="match status" value="1"/>
</dbReference>
<dbReference type="InterPro" id="IPR019574">
    <property type="entry name" value="NADH_UbQ_OxRdtase_Gsu_4Fe4S-bd"/>
</dbReference>
<keyword evidence="10 12" id="KW-0520">NAD</keyword>
<dbReference type="PROSITE" id="PS00642">
    <property type="entry name" value="COMPLEX1_75K_2"/>
    <property type="match status" value="1"/>
</dbReference>
<accession>A0A6V8KAQ3</accession>
<dbReference type="GO" id="GO:0046872">
    <property type="term" value="F:metal ion binding"/>
    <property type="evidence" value="ECO:0007669"/>
    <property type="project" value="UniProtKB-UniRule"/>
</dbReference>
<keyword evidence="4 12" id="KW-0001">2Fe-2S</keyword>
<reference evidence="17 18" key="1">
    <citation type="submission" date="2020-03" db="EMBL/GenBank/DDBJ databases">
        <title>Whole genome shotgun sequence of Phytohabitans houttuyneae NBRC 108639.</title>
        <authorList>
            <person name="Komaki H."/>
            <person name="Tamura T."/>
        </authorList>
    </citation>
    <scope>NUCLEOTIDE SEQUENCE [LARGE SCALE GENOMIC DNA]</scope>
    <source>
        <strain evidence="17 18">NBRC 108639</strain>
    </source>
</reference>
<dbReference type="SMART" id="SM00929">
    <property type="entry name" value="NADH-G_4Fe-4S_3"/>
    <property type="match status" value="1"/>
</dbReference>
<evidence type="ECO:0000256" key="3">
    <source>
        <dbReference type="ARBA" id="ARBA00022485"/>
    </source>
</evidence>
<evidence type="ECO:0000256" key="9">
    <source>
        <dbReference type="ARBA" id="ARBA00023014"/>
    </source>
</evidence>
<evidence type="ECO:0000259" key="14">
    <source>
        <dbReference type="PROSITE" id="PS51085"/>
    </source>
</evidence>
<evidence type="ECO:0000256" key="4">
    <source>
        <dbReference type="ARBA" id="ARBA00022714"/>
    </source>
</evidence>
<dbReference type="NCBIfam" id="TIGR01973">
    <property type="entry name" value="NuoG"/>
    <property type="match status" value="1"/>
</dbReference>
<evidence type="ECO:0000256" key="13">
    <source>
        <dbReference type="SAM" id="MobiDB-lite"/>
    </source>
</evidence>
<evidence type="ECO:0000256" key="10">
    <source>
        <dbReference type="ARBA" id="ARBA00023027"/>
    </source>
</evidence>
<evidence type="ECO:0000259" key="15">
    <source>
        <dbReference type="PROSITE" id="PS51669"/>
    </source>
</evidence>
<dbReference type="PROSITE" id="PS00641">
    <property type="entry name" value="COMPLEX1_75K_1"/>
    <property type="match status" value="1"/>
</dbReference>
<dbReference type="InterPro" id="IPR006657">
    <property type="entry name" value="MoPterin_dinucl-bd_dom"/>
</dbReference>
<dbReference type="Gene3D" id="3.30.70.20">
    <property type="match status" value="1"/>
</dbReference>
<dbReference type="FunFam" id="3.10.20.740:FF:000001">
    <property type="entry name" value="NADH-quinone oxidoreductase subunit G"/>
    <property type="match status" value="1"/>
</dbReference>
<dbReference type="Pfam" id="PF13510">
    <property type="entry name" value="Fer2_4"/>
    <property type="match status" value="1"/>
</dbReference>
<keyword evidence="8 12" id="KW-0408">Iron</keyword>
<dbReference type="InterPro" id="IPR054351">
    <property type="entry name" value="NADH_UbQ_OxRdtase_ferredoxin"/>
</dbReference>
<dbReference type="Gene3D" id="3.10.20.740">
    <property type="match status" value="1"/>
</dbReference>
<dbReference type="InterPro" id="IPR006963">
    <property type="entry name" value="Mopterin_OxRdtase_4Fe-4S_dom"/>
</dbReference>
<dbReference type="AlphaFoldDB" id="A0A6V8KAQ3"/>
<dbReference type="Gene3D" id="3.40.228.10">
    <property type="entry name" value="Dimethylsulfoxide Reductase, domain 2"/>
    <property type="match status" value="1"/>
</dbReference>
<evidence type="ECO:0000256" key="8">
    <source>
        <dbReference type="ARBA" id="ARBA00023004"/>
    </source>
</evidence>
<dbReference type="Pfam" id="PF10588">
    <property type="entry name" value="NADH-G_4Fe-4S_3"/>
    <property type="match status" value="1"/>
</dbReference>
<dbReference type="InterPro" id="IPR001041">
    <property type="entry name" value="2Fe-2S_ferredoxin-type"/>
</dbReference>
<keyword evidence="5 12" id="KW-0874">Quinone</keyword>
<organism evidence="17 18">
    <name type="scientific">Phytohabitans houttuyneae</name>
    <dbReference type="NCBI Taxonomy" id="1076126"/>
    <lineage>
        <taxon>Bacteria</taxon>
        <taxon>Bacillati</taxon>
        <taxon>Actinomycetota</taxon>
        <taxon>Actinomycetes</taxon>
        <taxon>Micromonosporales</taxon>
        <taxon>Micromonosporaceae</taxon>
    </lineage>
</organism>
<dbReference type="InterPro" id="IPR010228">
    <property type="entry name" value="NADH_UbQ_OxRdtase_Gsu"/>
</dbReference>
<comment type="similarity">
    <text evidence="2 12">Belongs to the complex I 75 kDa subunit family.</text>
</comment>
<dbReference type="InterPro" id="IPR036010">
    <property type="entry name" value="2Fe-2S_ferredoxin-like_sf"/>
</dbReference>
<dbReference type="PROSITE" id="PS51669">
    <property type="entry name" value="4FE4S_MOW_BIS_MGD"/>
    <property type="match status" value="1"/>
</dbReference>
<dbReference type="PROSITE" id="PS51839">
    <property type="entry name" value="4FE4S_HC3"/>
    <property type="match status" value="1"/>
</dbReference>
<dbReference type="Gene3D" id="2.20.25.90">
    <property type="entry name" value="ADC-like domains"/>
    <property type="match status" value="1"/>
</dbReference>
<dbReference type="EMBL" id="BLPF01000001">
    <property type="protein sequence ID" value="GFJ79249.1"/>
    <property type="molecule type" value="Genomic_DNA"/>
</dbReference>
<keyword evidence="6 12" id="KW-0479">Metal-binding</keyword>
<feature type="domain" description="2Fe-2S ferredoxin-type" evidence="14">
    <location>
        <begin position="9"/>
        <end position="87"/>
    </location>
</feature>
<dbReference type="Proteomes" id="UP000482800">
    <property type="component" value="Unassembled WGS sequence"/>
</dbReference>
<dbReference type="CDD" id="cd02788">
    <property type="entry name" value="MopB_CT_NDH-1_NuoG2-N7"/>
    <property type="match status" value="1"/>
</dbReference>
<dbReference type="GO" id="GO:0051539">
    <property type="term" value="F:4 iron, 4 sulfur cluster binding"/>
    <property type="evidence" value="ECO:0007669"/>
    <property type="project" value="UniProtKB-KW"/>
</dbReference>
<comment type="cofactor">
    <cofactor evidence="12">
        <name>[2Fe-2S] cluster</name>
        <dbReference type="ChEBI" id="CHEBI:190135"/>
    </cofactor>
    <text evidence="12">Binds 1 [2Fe-2S] cluster per subunit.</text>
</comment>
<dbReference type="PANTHER" id="PTHR43105">
    <property type="entry name" value="RESPIRATORY NITRATE REDUCTASE"/>
    <property type="match status" value="1"/>
</dbReference>
<comment type="cofactor">
    <cofactor evidence="1 12">
        <name>[4Fe-4S] cluster</name>
        <dbReference type="ChEBI" id="CHEBI:49883"/>
    </cofactor>
</comment>
<evidence type="ECO:0000256" key="7">
    <source>
        <dbReference type="ARBA" id="ARBA00022967"/>
    </source>
</evidence>
<dbReference type="GO" id="GO:0051537">
    <property type="term" value="F:2 iron, 2 sulfur cluster binding"/>
    <property type="evidence" value="ECO:0007669"/>
    <property type="project" value="UniProtKB-UniRule"/>
</dbReference>
<dbReference type="FunFam" id="2.20.25.90:FF:000002">
    <property type="entry name" value="NADH-quinone oxidoreductase"/>
    <property type="match status" value="1"/>
</dbReference>
<evidence type="ECO:0000256" key="6">
    <source>
        <dbReference type="ARBA" id="ARBA00022723"/>
    </source>
</evidence>
<evidence type="ECO:0000256" key="11">
    <source>
        <dbReference type="ARBA" id="ARBA00047712"/>
    </source>
</evidence>
<evidence type="ECO:0000259" key="16">
    <source>
        <dbReference type="PROSITE" id="PS51839"/>
    </source>
</evidence>
<dbReference type="CDD" id="cd00207">
    <property type="entry name" value="fer2"/>
    <property type="match status" value="1"/>
</dbReference>
<evidence type="ECO:0000256" key="12">
    <source>
        <dbReference type="RuleBase" id="RU003525"/>
    </source>
</evidence>
<dbReference type="PROSITE" id="PS51085">
    <property type="entry name" value="2FE2S_FER_2"/>
    <property type="match status" value="1"/>
</dbReference>
<evidence type="ECO:0000256" key="1">
    <source>
        <dbReference type="ARBA" id="ARBA00001966"/>
    </source>
</evidence>
<dbReference type="NCBIfam" id="NF005895">
    <property type="entry name" value="PRK07860.1"/>
    <property type="match status" value="1"/>
</dbReference>
<dbReference type="SUPFAM" id="SSF53706">
    <property type="entry name" value="Formate dehydrogenase/DMSO reductase, domains 1-3"/>
    <property type="match status" value="1"/>
</dbReference>
<gene>
    <name evidence="17" type="primary">nuoG</name>
    <name evidence="17" type="ORF">Phou_034290</name>
</gene>
<dbReference type="Pfam" id="PF01568">
    <property type="entry name" value="Molydop_binding"/>
    <property type="match status" value="1"/>
</dbReference>
<dbReference type="GO" id="GO:0003954">
    <property type="term" value="F:NADH dehydrogenase activity"/>
    <property type="evidence" value="ECO:0007669"/>
    <property type="project" value="TreeGrafter"/>
</dbReference>
<proteinExistence type="inferred from homology"/>
<dbReference type="SUPFAM" id="SSF54862">
    <property type="entry name" value="4Fe-4S ferredoxins"/>
    <property type="match status" value="1"/>
</dbReference>
<keyword evidence="7 12" id="KW-1278">Translocase</keyword>
<protein>
    <recommendedName>
        <fullName evidence="12">NADH-quinone oxidoreductase</fullName>
        <ecNumber evidence="12">7.1.1.-</ecNumber>
    </recommendedName>
</protein>
<dbReference type="Pfam" id="PF04879">
    <property type="entry name" value="Molybdop_Fe4S4"/>
    <property type="match status" value="1"/>
</dbReference>
<dbReference type="Gene3D" id="3.40.50.740">
    <property type="match status" value="2"/>
</dbReference>
<dbReference type="Gene3D" id="2.40.40.20">
    <property type="match status" value="1"/>
</dbReference>
<dbReference type="InterPro" id="IPR000283">
    <property type="entry name" value="NADH_UbQ_OxRdtase_75kDa_su_CS"/>
</dbReference>
<evidence type="ECO:0000256" key="5">
    <source>
        <dbReference type="ARBA" id="ARBA00022719"/>
    </source>
</evidence>
<feature type="domain" description="4Fe-4S His(Cys)3-ligated-type" evidence="16">
    <location>
        <begin position="89"/>
        <end position="128"/>
    </location>
</feature>
<dbReference type="GO" id="GO:0042773">
    <property type="term" value="P:ATP synthesis coupled electron transport"/>
    <property type="evidence" value="ECO:0007669"/>
    <property type="project" value="InterPro"/>
</dbReference>
<keyword evidence="9 12" id="KW-0411">Iron-sulfur</keyword>
<feature type="region of interest" description="Disordered" evidence="13">
    <location>
        <begin position="820"/>
        <end position="839"/>
    </location>
</feature>
<dbReference type="Pfam" id="PF00384">
    <property type="entry name" value="Molybdopterin"/>
    <property type="match status" value="1"/>
</dbReference>
<sequence>MTDVAKKADTVTLTIDGVEVTAPKGALLIRVAEQMGIEIPRFCDHPLLAPAGACRQCLVEVEGQRKPVASCTQTVADGMVVKTQLSSPVAKKAQAGIMELLLINHPLDCPMCDKGGECPLQNQAMSTGRAESRFHEHKREYQKPINISSQVLLDRERCVLCQRCTRFSEEIAGDKFIDLMDRSSGEQINVYRDDFFGGEGTGDGAVGDGEGDTPFNSYFSGNTVQICPVGALTGAQYRFRARPFDLVSSPSVCEHCSAGCAQRTDHRRGKVMRRLAGDDPQVNEEWNCDKGRWGFQYSTAFDRITTPMVRDAKTGELREAPWSEALAVAAEGLRKARDGAHGIGVLTGGRLTVEDAYAYAKFARVALRTNDIDFRARPLSAEEADFLASTVVGSTEVTYADVEKAPVVVIAGLEPEEECPILFLRLRKAYQKNRLRVLALAPFATRGFEKIGASVALVAPGEEAQALADDESIANALRAEGAILIVGERLATVPGGLSAAAGLADRTGAKLAWVPRRAGDRGAVDAGCLPNLLPGGRLVTDAAARAELAGAWDLEAGVIPSHVGKDTNAILAAAAGSRMGALVVAGVDPADLADPRLAEQALDTVPFLISLEVRRSAVSRRADVVFPVAPVVEKAGSFIDWEGRLRTFEAVLSTPAMNDARVLDALAVQLGVTLGTGQVNLVRRELGSLPATRADRPDAPVTAAAPQPKLGPGEAVLATWHHLLDLGSLTDGDEYLGGTARLPVVRIAKGPAEALGVADGDPVTVGTDRGAITLPAAITDMPDGVVWLPTNSPGSTVRRALGVTSGAVVRLSKGFPPVSERSARRLPATTVSERVKGRH</sequence>
<dbReference type="PROSITE" id="PS00643">
    <property type="entry name" value="COMPLEX1_75K_3"/>
    <property type="match status" value="1"/>
</dbReference>
<dbReference type="GO" id="GO:0008137">
    <property type="term" value="F:NADH dehydrogenase (ubiquinone) activity"/>
    <property type="evidence" value="ECO:0007669"/>
    <property type="project" value="UniProtKB-UniRule"/>
</dbReference>
<feature type="domain" description="4Fe-4S Mo/W bis-MGD-type" evidence="15">
    <location>
        <begin position="246"/>
        <end position="302"/>
    </location>
</feature>
<dbReference type="InterPro" id="IPR006656">
    <property type="entry name" value="Mopterin_OxRdtase"/>
</dbReference>
<dbReference type="GO" id="GO:0048038">
    <property type="term" value="F:quinone binding"/>
    <property type="evidence" value="ECO:0007669"/>
    <property type="project" value="UniProtKB-UniRule"/>
</dbReference>
<reference evidence="17 18" key="2">
    <citation type="submission" date="2020-03" db="EMBL/GenBank/DDBJ databases">
        <authorList>
            <person name="Ichikawa N."/>
            <person name="Kimura A."/>
            <person name="Kitahashi Y."/>
            <person name="Uohara A."/>
        </authorList>
    </citation>
    <scope>NUCLEOTIDE SEQUENCE [LARGE SCALE GENOMIC DNA]</scope>
    <source>
        <strain evidence="17 18">NBRC 108639</strain>
    </source>
</reference>
<dbReference type="SMART" id="SM00926">
    <property type="entry name" value="Molybdop_Fe4S4"/>
    <property type="match status" value="1"/>
</dbReference>
<dbReference type="RefSeq" id="WP_173056824.1">
    <property type="nucleotide sequence ID" value="NZ_BLPF01000001.1"/>
</dbReference>
<dbReference type="PANTHER" id="PTHR43105:SF12">
    <property type="entry name" value="NADH-QUINONE OXIDOREDUCTASE SUBUNIT G"/>
    <property type="match status" value="1"/>
</dbReference>